<evidence type="ECO:0000256" key="1">
    <source>
        <dbReference type="SAM" id="MobiDB-lite"/>
    </source>
</evidence>
<gene>
    <name evidence="3" type="ORF">Pla123a_46490</name>
</gene>
<evidence type="ECO:0000256" key="2">
    <source>
        <dbReference type="SAM" id="SignalP"/>
    </source>
</evidence>
<dbReference type="AlphaFoldDB" id="A0A5C5XW55"/>
<comment type="caution">
    <text evidence="3">The sequence shown here is derived from an EMBL/GenBank/DDBJ whole genome shotgun (WGS) entry which is preliminary data.</text>
</comment>
<dbReference type="PROSITE" id="PS51257">
    <property type="entry name" value="PROKAR_LIPOPROTEIN"/>
    <property type="match status" value="1"/>
</dbReference>
<evidence type="ECO:0000313" key="3">
    <source>
        <dbReference type="EMBL" id="TWT66761.1"/>
    </source>
</evidence>
<organism evidence="3 4">
    <name type="scientific">Posidoniimonas polymericola</name>
    <dbReference type="NCBI Taxonomy" id="2528002"/>
    <lineage>
        <taxon>Bacteria</taxon>
        <taxon>Pseudomonadati</taxon>
        <taxon>Planctomycetota</taxon>
        <taxon>Planctomycetia</taxon>
        <taxon>Pirellulales</taxon>
        <taxon>Lacipirellulaceae</taxon>
        <taxon>Posidoniimonas</taxon>
    </lineage>
</organism>
<dbReference type="EMBL" id="SJPO01000015">
    <property type="protein sequence ID" value="TWT66761.1"/>
    <property type="molecule type" value="Genomic_DNA"/>
</dbReference>
<feature type="region of interest" description="Disordered" evidence="1">
    <location>
        <begin position="100"/>
        <end position="127"/>
    </location>
</feature>
<proteinExistence type="predicted"/>
<dbReference type="Proteomes" id="UP000318478">
    <property type="component" value="Unassembled WGS sequence"/>
</dbReference>
<sequence length="144" mass="14311" precursor="true">MRRSRLPRAVSAAVLALTLVGCGGGLSEVTGAVSLDGQPIRGGGDTRCTVTFSPASGSGATPSGIADANGEFELGTGAANGVQPGEYLVSISASQLVGKEDTGMARSGRPLTPRAYANPTTSGLKVSVEPGANRFDFALSSDGP</sequence>
<feature type="signal peptide" evidence="2">
    <location>
        <begin position="1"/>
        <end position="27"/>
    </location>
</feature>
<reference evidence="3 4" key="1">
    <citation type="submission" date="2019-02" db="EMBL/GenBank/DDBJ databases">
        <title>Deep-cultivation of Planctomycetes and their phenomic and genomic characterization uncovers novel biology.</title>
        <authorList>
            <person name="Wiegand S."/>
            <person name="Jogler M."/>
            <person name="Boedeker C."/>
            <person name="Pinto D."/>
            <person name="Vollmers J."/>
            <person name="Rivas-Marin E."/>
            <person name="Kohn T."/>
            <person name="Peeters S.H."/>
            <person name="Heuer A."/>
            <person name="Rast P."/>
            <person name="Oberbeckmann S."/>
            <person name="Bunk B."/>
            <person name="Jeske O."/>
            <person name="Meyerdierks A."/>
            <person name="Storesund J.E."/>
            <person name="Kallscheuer N."/>
            <person name="Luecker S."/>
            <person name="Lage O.M."/>
            <person name="Pohl T."/>
            <person name="Merkel B.J."/>
            <person name="Hornburger P."/>
            <person name="Mueller R.-W."/>
            <person name="Bruemmer F."/>
            <person name="Labrenz M."/>
            <person name="Spormann A.M."/>
            <person name="Op Den Camp H."/>
            <person name="Overmann J."/>
            <person name="Amann R."/>
            <person name="Jetten M.S.M."/>
            <person name="Mascher T."/>
            <person name="Medema M.H."/>
            <person name="Devos D.P."/>
            <person name="Kaster A.-K."/>
            <person name="Ovreas L."/>
            <person name="Rohde M."/>
            <person name="Galperin M.Y."/>
            <person name="Jogler C."/>
        </authorList>
    </citation>
    <scope>NUCLEOTIDE SEQUENCE [LARGE SCALE GENOMIC DNA]</scope>
    <source>
        <strain evidence="3 4">Pla123a</strain>
    </source>
</reference>
<keyword evidence="2" id="KW-0732">Signal</keyword>
<evidence type="ECO:0008006" key="5">
    <source>
        <dbReference type="Google" id="ProtNLM"/>
    </source>
</evidence>
<name>A0A5C5XW55_9BACT</name>
<feature type="chain" id="PRO_5022832329" description="Carboxypeptidase regulatory-like domain-containing protein" evidence="2">
    <location>
        <begin position="28"/>
        <end position="144"/>
    </location>
</feature>
<protein>
    <recommendedName>
        <fullName evidence="5">Carboxypeptidase regulatory-like domain-containing protein</fullName>
    </recommendedName>
</protein>
<accession>A0A5C5XW55</accession>
<evidence type="ECO:0000313" key="4">
    <source>
        <dbReference type="Proteomes" id="UP000318478"/>
    </source>
</evidence>
<dbReference type="RefSeq" id="WP_197528224.1">
    <property type="nucleotide sequence ID" value="NZ_SJPO01000015.1"/>
</dbReference>
<keyword evidence="4" id="KW-1185">Reference proteome</keyword>